<comment type="caution">
    <text evidence="10">The sequence shown here is derived from an EMBL/GenBank/DDBJ whole genome shotgun (WGS) entry which is preliminary data.</text>
</comment>
<dbReference type="InterPro" id="IPR036188">
    <property type="entry name" value="FAD/NAD-bd_sf"/>
</dbReference>
<protein>
    <submittedName>
        <fullName evidence="10">FAD-dependent pyridine nucleotide-disulfide oxidoreductase</fullName>
    </submittedName>
</protein>
<dbReference type="FunFam" id="3.30.390.30:FF:000001">
    <property type="entry name" value="Dihydrolipoyl dehydrogenase"/>
    <property type="match status" value="1"/>
</dbReference>
<dbReference type="RefSeq" id="WP_007914973.1">
    <property type="nucleotide sequence ID" value="NZ_ADVG01000003.1"/>
</dbReference>
<dbReference type="PRINTS" id="PR00411">
    <property type="entry name" value="PNDRDTASEI"/>
</dbReference>
<gene>
    <name evidence="10" type="ORF">Krac_4915</name>
</gene>
<dbReference type="InterPro" id="IPR016156">
    <property type="entry name" value="FAD/NAD-linked_Rdtase_dimer_sf"/>
</dbReference>
<dbReference type="Gene3D" id="3.50.50.60">
    <property type="entry name" value="FAD/NAD(P)-binding domain"/>
    <property type="match status" value="2"/>
</dbReference>
<dbReference type="Pfam" id="PF02852">
    <property type="entry name" value="Pyr_redox_dim"/>
    <property type="match status" value="1"/>
</dbReference>
<dbReference type="GO" id="GO:0003955">
    <property type="term" value="F:NAD(P)H dehydrogenase (quinone) activity"/>
    <property type="evidence" value="ECO:0007669"/>
    <property type="project" value="TreeGrafter"/>
</dbReference>
<evidence type="ECO:0000259" key="9">
    <source>
        <dbReference type="Pfam" id="PF07992"/>
    </source>
</evidence>
<dbReference type="OrthoDB" id="9800167at2"/>
<evidence type="ECO:0000256" key="1">
    <source>
        <dbReference type="ARBA" id="ARBA00007532"/>
    </source>
</evidence>
<dbReference type="InParanoid" id="D6TU10"/>
<evidence type="ECO:0000313" key="11">
    <source>
        <dbReference type="Proteomes" id="UP000004508"/>
    </source>
</evidence>
<keyword evidence="6" id="KW-0520">NAD</keyword>
<dbReference type="GO" id="GO:0050660">
    <property type="term" value="F:flavin adenine dinucleotide binding"/>
    <property type="evidence" value="ECO:0007669"/>
    <property type="project" value="TreeGrafter"/>
</dbReference>
<dbReference type="PANTHER" id="PTHR43014:SF2">
    <property type="entry name" value="MERCURIC REDUCTASE"/>
    <property type="match status" value="1"/>
</dbReference>
<evidence type="ECO:0000256" key="5">
    <source>
        <dbReference type="PIRSR" id="PIRSR000350-2"/>
    </source>
</evidence>
<evidence type="ECO:0000256" key="7">
    <source>
        <dbReference type="PIRSR" id="PIRSR000350-4"/>
    </source>
</evidence>
<organism evidence="10 11">
    <name type="scientific">Ktedonobacter racemifer DSM 44963</name>
    <dbReference type="NCBI Taxonomy" id="485913"/>
    <lineage>
        <taxon>Bacteria</taxon>
        <taxon>Bacillati</taxon>
        <taxon>Chloroflexota</taxon>
        <taxon>Ktedonobacteria</taxon>
        <taxon>Ktedonobacterales</taxon>
        <taxon>Ktedonobacteraceae</taxon>
        <taxon>Ktedonobacter</taxon>
    </lineage>
</organism>
<evidence type="ECO:0000256" key="6">
    <source>
        <dbReference type="PIRSR" id="PIRSR000350-3"/>
    </source>
</evidence>
<feature type="binding site" evidence="6">
    <location>
        <position position="273"/>
    </location>
    <ligand>
        <name>NAD(+)</name>
        <dbReference type="ChEBI" id="CHEBI:57540"/>
    </ligand>
</feature>
<dbReference type="PIRSF" id="PIRSF000350">
    <property type="entry name" value="Mercury_reductase_MerA"/>
    <property type="match status" value="1"/>
</dbReference>
<keyword evidence="2" id="KW-0285">Flavoprotein</keyword>
<feature type="binding site" evidence="6">
    <location>
        <position position="53"/>
    </location>
    <ligand>
        <name>FAD</name>
        <dbReference type="ChEBI" id="CHEBI:57692"/>
    </ligand>
</feature>
<evidence type="ECO:0000256" key="3">
    <source>
        <dbReference type="ARBA" id="ARBA00022827"/>
    </source>
</evidence>
<dbReference type="InterPro" id="IPR004099">
    <property type="entry name" value="Pyr_nucl-diS_OxRdtase_dimer"/>
</dbReference>
<feature type="disulfide bond" description="Redox-active" evidence="7">
    <location>
        <begin position="44"/>
        <end position="49"/>
    </location>
</feature>
<feature type="binding site" evidence="6">
    <location>
        <begin position="182"/>
        <end position="189"/>
    </location>
    <ligand>
        <name>NAD(+)</name>
        <dbReference type="ChEBI" id="CHEBI:57540"/>
    </ligand>
</feature>
<dbReference type="PANTHER" id="PTHR43014">
    <property type="entry name" value="MERCURIC REDUCTASE"/>
    <property type="match status" value="1"/>
</dbReference>
<feature type="active site" description="Proton acceptor" evidence="5">
    <location>
        <position position="447"/>
    </location>
</feature>
<dbReference type="Gene3D" id="3.30.390.30">
    <property type="match status" value="1"/>
</dbReference>
<comment type="similarity">
    <text evidence="1">Belongs to the class-I pyridine nucleotide-disulfide oxidoreductase family.</text>
</comment>
<proteinExistence type="inferred from homology"/>
<comment type="cofactor">
    <cofactor evidence="6">
        <name>FAD</name>
        <dbReference type="ChEBI" id="CHEBI:57692"/>
    </cofactor>
    <text evidence="6">Binds 1 FAD per subunit.</text>
</comment>
<evidence type="ECO:0000259" key="8">
    <source>
        <dbReference type="Pfam" id="PF02852"/>
    </source>
</evidence>
<feature type="domain" description="FAD/NAD(P)-binding" evidence="9">
    <location>
        <begin position="7"/>
        <end position="325"/>
    </location>
</feature>
<dbReference type="EMBL" id="ADVG01000003">
    <property type="protein sequence ID" value="EFH83911.1"/>
    <property type="molecule type" value="Genomic_DNA"/>
</dbReference>
<dbReference type="SUPFAM" id="SSF55424">
    <property type="entry name" value="FAD/NAD-linked reductases, dimerisation (C-terminal) domain"/>
    <property type="match status" value="1"/>
</dbReference>
<evidence type="ECO:0000256" key="4">
    <source>
        <dbReference type="ARBA" id="ARBA00023002"/>
    </source>
</evidence>
<evidence type="ECO:0000313" key="10">
    <source>
        <dbReference type="EMBL" id="EFH83911.1"/>
    </source>
</evidence>
<dbReference type="STRING" id="485913.Krac_4915"/>
<dbReference type="eggNOG" id="COG1249">
    <property type="taxonomic scope" value="Bacteria"/>
</dbReference>
<dbReference type="InterPro" id="IPR001100">
    <property type="entry name" value="Pyr_nuc-diS_OxRdtase"/>
</dbReference>
<dbReference type="InterPro" id="IPR023753">
    <property type="entry name" value="FAD/NAD-binding_dom"/>
</dbReference>
<dbReference type="SUPFAM" id="SSF51905">
    <property type="entry name" value="FAD/NAD(P)-binding domain"/>
    <property type="match status" value="1"/>
</dbReference>
<feature type="binding site" evidence="6">
    <location>
        <position position="116"/>
    </location>
    <ligand>
        <name>FAD</name>
        <dbReference type="ChEBI" id="CHEBI:57692"/>
    </ligand>
</feature>
<feature type="binding site" evidence="6">
    <location>
        <position position="314"/>
    </location>
    <ligand>
        <name>FAD</name>
        <dbReference type="ChEBI" id="CHEBI:57692"/>
    </ligand>
</feature>
<keyword evidence="4" id="KW-0560">Oxidoreductase</keyword>
<dbReference type="Proteomes" id="UP000004508">
    <property type="component" value="Unassembled WGS sequence"/>
</dbReference>
<reference evidence="10 11" key="1">
    <citation type="journal article" date="2011" name="Stand. Genomic Sci.">
        <title>Non-contiguous finished genome sequence and contextual data of the filamentous soil bacterium Ktedonobacter racemifer type strain (SOSP1-21).</title>
        <authorList>
            <person name="Chang Y.J."/>
            <person name="Land M."/>
            <person name="Hauser L."/>
            <person name="Chertkov O."/>
            <person name="Del Rio T.G."/>
            <person name="Nolan M."/>
            <person name="Copeland A."/>
            <person name="Tice H."/>
            <person name="Cheng J.F."/>
            <person name="Lucas S."/>
            <person name="Han C."/>
            <person name="Goodwin L."/>
            <person name="Pitluck S."/>
            <person name="Ivanova N."/>
            <person name="Ovchinikova G."/>
            <person name="Pati A."/>
            <person name="Chen A."/>
            <person name="Palaniappan K."/>
            <person name="Mavromatis K."/>
            <person name="Liolios K."/>
            <person name="Brettin T."/>
            <person name="Fiebig A."/>
            <person name="Rohde M."/>
            <person name="Abt B."/>
            <person name="Goker M."/>
            <person name="Detter J.C."/>
            <person name="Woyke T."/>
            <person name="Bristow J."/>
            <person name="Eisen J.A."/>
            <person name="Markowitz V."/>
            <person name="Hugenholtz P."/>
            <person name="Kyrpides N.C."/>
            <person name="Klenk H.P."/>
            <person name="Lapidus A."/>
        </authorList>
    </citation>
    <scope>NUCLEOTIDE SEQUENCE [LARGE SCALE GENOMIC DNA]</scope>
    <source>
        <strain evidence="11">DSM 44963</strain>
    </source>
</reference>
<keyword evidence="11" id="KW-1185">Reference proteome</keyword>
<accession>D6TU10</accession>
<dbReference type="Pfam" id="PF07992">
    <property type="entry name" value="Pyr_redox_2"/>
    <property type="match status" value="1"/>
</dbReference>
<feature type="domain" description="Pyridine nucleotide-disulphide oxidoreductase dimerisation" evidence="8">
    <location>
        <begin position="350"/>
        <end position="456"/>
    </location>
</feature>
<sequence>MAEIQTYDAIVIGAGQGGGPLASALEQSGKKVAMVEREHVGGTCVNEGCTPTKTMVASARVAYLARRGADYGVSTGPVSVDIEVVRKRKRDIVDSFRSGSERRLVSSGVDLLMGEGEFTGPKRLRVTLNDGGVREIEAETIIINTGLRPATPPLEGIATIPTLNSTSIMELDSVPEHLLVIGGGYIGLEFGQMFRRFGSQVTVIQRGARLLSREDKDVAEEVAKILREDGIEILLQTKLKRVTKDASGKIHLTVETPEGERTLVGSHLLLASGRVPNTDKLNLAATDVEANEHGLIQVNDKLETNVSGIYAIGDVKGGPAFTHISYDDFRILRTNLIENGNASIKDRLLPYTVFIDPQLGRVGLSEEEARKQGLDIRVAKMPMSYVARALETDESRGFMKAIVDPRTKQILGAAVLGLEGGEVMAMLQIAMMGKLPYTALRDGVFSHPNLSESLNNLFSMLDQ</sequence>
<evidence type="ECO:0000256" key="2">
    <source>
        <dbReference type="ARBA" id="ARBA00022630"/>
    </source>
</evidence>
<name>D6TU10_KTERA</name>
<dbReference type="AlphaFoldDB" id="D6TU10"/>
<keyword evidence="3 6" id="KW-0274">FAD</keyword>
<keyword evidence="6" id="KW-0547">Nucleotide-binding</keyword>
<dbReference type="PRINTS" id="PR00368">
    <property type="entry name" value="FADPNR"/>
</dbReference>